<keyword evidence="1" id="KW-0472">Membrane</keyword>
<keyword evidence="1" id="KW-1133">Transmembrane helix</keyword>
<feature type="domain" description="C2H2-type" evidence="2">
    <location>
        <begin position="28"/>
        <end position="50"/>
    </location>
</feature>
<evidence type="ECO:0000313" key="4">
    <source>
        <dbReference type="Proteomes" id="UP000275846"/>
    </source>
</evidence>
<dbReference type="WBParaSite" id="SSLN_0001654501-mRNA-1">
    <property type="protein sequence ID" value="SSLN_0001654501-mRNA-1"/>
    <property type="gene ID" value="SSLN_0001654501"/>
</dbReference>
<keyword evidence="1" id="KW-0812">Transmembrane</keyword>
<dbReference type="EMBL" id="UYSU01040465">
    <property type="protein sequence ID" value="VDM02328.1"/>
    <property type="molecule type" value="Genomic_DNA"/>
</dbReference>
<feature type="transmembrane region" description="Helical" evidence="1">
    <location>
        <begin position="145"/>
        <end position="166"/>
    </location>
</feature>
<dbReference type="OrthoDB" id="6319434at2759"/>
<evidence type="ECO:0000313" key="5">
    <source>
        <dbReference type="WBParaSite" id="SSLN_0001654501-mRNA-1"/>
    </source>
</evidence>
<accession>A0A183THJ4</accession>
<protein>
    <submittedName>
        <fullName evidence="5">C2H2-type domain-containing protein</fullName>
    </submittedName>
</protein>
<reference evidence="3 4" key="2">
    <citation type="submission" date="2018-11" db="EMBL/GenBank/DDBJ databases">
        <authorList>
            <consortium name="Pathogen Informatics"/>
        </authorList>
    </citation>
    <scope>NUCLEOTIDE SEQUENCE [LARGE SCALE GENOMIC DNA]</scope>
    <source>
        <strain evidence="3 4">NST_G2</strain>
    </source>
</reference>
<dbReference type="AlphaFoldDB" id="A0A183THJ4"/>
<dbReference type="Proteomes" id="UP000275846">
    <property type="component" value="Unassembled WGS sequence"/>
</dbReference>
<keyword evidence="4" id="KW-1185">Reference proteome</keyword>
<feature type="domain" description="C2H2-type" evidence="2">
    <location>
        <begin position="70"/>
        <end position="90"/>
    </location>
</feature>
<dbReference type="InterPro" id="IPR013087">
    <property type="entry name" value="Znf_C2H2_type"/>
</dbReference>
<dbReference type="Gene3D" id="3.30.160.60">
    <property type="entry name" value="Classic Zinc Finger"/>
    <property type="match status" value="1"/>
</dbReference>
<proteinExistence type="predicted"/>
<evidence type="ECO:0000256" key="1">
    <source>
        <dbReference type="SAM" id="Phobius"/>
    </source>
</evidence>
<gene>
    <name evidence="3" type="ORF">SSLN_LOCUS15942</name>
</gene>
<name>A0A183THJ4_SCHSO</name>
<evidence type="ECO:0000259" key="2">
    <source>
        <dbReference type="SMART" id="SM00355"/>
    </source>
</evidence>
<sequence>MHTLLSSILTATATPTTMNDIPTASTDCSCPHCTRNGNSRIGLVDHLRIHRTEAVEPVPGAPTYSRRARVHCPHCSRTFTHRMGLLGHMRLPSVTYESIARRLVNHIISITINLIHIHILNLLNIVITTISIISCSPLLQVVLSIFFLLLFLSLTLPLLIISVSLLS</sequence>
<dbReference type="SMART" id="SM00355">
    <property type="entry name" value="ZnF_C2H2"/>
    <property type="match status" value="2"/>
</dbReference>
<organism evidence="5">
    <name type="scientific">Schistocephalus solidus</name>
    <name type="common">Tapeworm</name>
    <dbReference type="NCBI Taxonomy" id="70667"/>
    <lineage>
        <taxon>Eukaryota</taxon>
        <taxon>Metazoa</taxon>
        <taxon>Spiralia</taxon>
        <taxon>Lophotrochozoa</taxon>
        <taxon>Platyhelminthes</taxon>
        <taxon>Cestoda</taxon>
        <taxon>Eucestoda</taxon>
        <taxon>Diphyllobothriidea</taxon>
        <taxon>Diphyllobothriidae</taxon>
        <taxon>Schistocephalus</taxon>
    </lineage>
</organism>
<reference evidence="5" key="1">
    <citation type="submission" date="2016-06" db="UniProtKB">
        <authorList>
            <consortium name="WormBaseParasite"/>
        </authorList>
    </citation>
    <scope>IDENTIFICATION</scope>
</reference>
<evidence type="ECO:0000313" key="3">
    <source>
        <dbReference type="EMBL" id="VDM02328.1"/>
    </source>
</evidence>
<feature type="transmembrane region" description="Helical" evidence="1">
    <location>
        <begin position="119"/>
        <end position="139"/>
    </location>
</feature>